<gene>
    <name evidence="13" type="ORF">QBC37DRAFT_457641</name>
</gene>
<comment type="caution">
    <text evidence="13">The sequence shown here is derived from an EMBL/GenBank/DDBJ whole genome shotgun (WGS) entry which is preliminary data.</text>
</comment>
<evidence type="ECO:0000256" key="2">
    <source>
        <dbReference type="ARBA" id="ARBA00004704"/>
    </source>
</evidence>
<dbReference type="Pfam" id="PF04209">
    <property type="entry name" value="HgmA_C"/>
    <property type="match status" value="1"/>
</dbReference>
<feature type="region of interest" description="Disordered" evidence="10">
    <location>
        <begin position="1"/>
        <end position="21"/>
    </location>
</feature>
<evidence type="ECO:0000256" key="1">
    <source>
        <dbReference type="ARBA" id="ARBA00001962"/>
    </source>
</evidence>
<dbReference type="EMBL" id="MU858075">
    <property type="protein sequence ID" value="KAK4215895.1"/>
    <property type="molecule type" value="Genomic_DNA"/>
</dbReference>
<dbReference type="SUPFAM" id="SSF51182">
    <property type="entry name" value="RmlC-like cupins"/>
    <property type="match status" value="1"/>
</dbReference>
<feature type="binding site" evidence="9">
    <location>
        <position position="371"/>
    </location>
    <ligand>
        <name>Fe cation</name>
        <dbReference type="ChEBI" id="CHEBI:24875"/>
    </ligand>
</feature>
<evidence type="ECO:0000313" key="13">
    <source>
        <dbReference type="EMBL" id="KAK4215895.1"/>
    </source>
</evidence>
<feature type="binding site" evidence="9">
    <location>
        <position position="365"/>
    </location>
    <ligand>
        <name>Fe cation</name>
        <dbReference type="ChEBI" id="CHEBI:24875"/>
    </ligand>
</feature>
<evidence type="ECO:0000259" key="12">
    <source>
        <dbReference type="Pfam" id="PF20510"/>
    </source>
</evidence>
<sequence length="512" mass="56781">MEPSAIAHDQPAISNPKEHDADMELDPYKYQCGFGNHHATEAIPGSLPRHGTNLPQKCPYGLYAEHLNGTSFVSSRDTVSNVFLPINPDVSFTPLAHAWGPLTTEPSTDVAAGLSLDTQVKKTTFVQGLRTIGGHGDATLREGLAVHQYAFNADMCQQAFANHDGEFLLVPQKGTLNIKTEMGMLRVRPGIIAVLPAGIRFSISLVRSSHKHAGQPEEELEEARGYVLEIFGSHYTLPELGVLGANGLAHLRDFEYPVAAFDFVSSSKPSSSPWKIILKLAGRLNCYSQPYSPFNVVAWHGRYAPYRYNLSHFAHLTANSDQLDPTAYTVLTAPSKYPGVSLVDFCIFGEKWAVVKDSWRIAYYHRTMATEILGVIKGLYLGSVRPFEEGGLRFEQAYMPHGETYEAWKRDREDSHEPGMVGKDSLGFMFHISSHFALTKWAMEDHPDIRLEQPGLWDTMRSNLMDHIDEINANLKKAGMPILDASAMQVVPSADMKHPKRSNLPTPPPAPF</sequence>
<dbReference type="InterPro" id="IPR046452">
    <property type="entry name" value="HgmA_N"/>
</dbReference>
<evidence type="ECO:0000256" key="9">
    <source>
        <dbReference type="PIRSR" id="PIRSR605708-2"/>
    </source>
</evidence>
<protein>
    <recommendedName>
        <fullName evidence="4">homogentisate 1,2-dioxygenase</fullName>
        <ecNumber evidence="4">1.13.11.5</ecNumber>
    </recommendedName>
</protein>
<reference evidence="13" key="2">
    <citation type="submission" date="2023-05" db="EMBL/GenBank/DDBJ databases">
        <authorList>
            <consortium name="Lawrence Berkeley National Laboratory"/>
            <person name="Steindorff A."/>
            <person name="Hensen N."/>
            <person name="Bonometti L."/>
            <person name="Westerberg I."/>
            <person name="Brannstrom I.O."/>
            <person name="Guillou S."/>
            <person name="Cros-Aarteil S."/>
            <person name="Calhoun S."/>
            <person name="Haridas S."/>
            <person name="Kuo A."/>
            <person name="Mondo S."/>
            <person name="Pangilinan J."/>
            <person name="Riley R."/>
            <person name="Labutti K."/>
            <person name="Andreopoulos B."/>
            <person name="Lipzen A."/>
            <person name="Chen C."/>
            <person name="Yanf M."/>
            <person name="Daum C."/>
            <person name="Ng V."/>
            <person name="Clum A."/>
            <person name="Ohm R."/>
            <person name="Martin F."/>
            <person name="Silar P."/>
            <person name="Natvig D."/>
            <person name="Lalanne C."/>
            <person name="Gautier V."/>
            <person name="Ament-Velasquez S.L."/>
            <person name="Kruys A."/>
            <person name="Hutchinson M.I."/>
            <person name="Powell A.J."/>
            <person name="Barry K."/>
            <person name="Miller A.N."/>
            <person name="Grigoriev I.V."/>
            <person name="Debuchy R."/>
            <person name="Gladieux P."/>
            <person name="Thoren M.H."/>
            <person name="Johannesson H."/>
        </authorList>
    </citation>
    <scope>NUCLEOTIDE SEQUENCE</scope>
    <source>
        <strain evidence="13">PSN293</strain>
    </source>
</reference>
<feature type="binding site" evidence="9">
    <location>
        <position position="380"/>
    </location>
    <ligand>
        <name>homogentisate</name>
        <dbReference type="ChEBI" id="CHEBI:16169"/>
    </ligand>
</feature>
<comment type="pathway">
    <text evidence="2">Amino-acid degradation; L-phenylalanine degradation; acetoacetate and fumarate from L-phenylalanine: step 4/6.</text>
</comment>
<dbReference type="EC" id="1.13.11.5" evidence="4"/>
<evidence type="ECO:0000256" key="8">
    <source>
        <dbReference type="ARBA" id="ARBA00023004"/>
    </source>
</evidence>
<dbReference type="InterPro" id="IPR011051">
    <property type="entry name" value="RmlC_Cupin_sf"/>
</dbReference>
<reference evidence="13" key="1">
    <citation type="journal article" date="2023" name="Mol. Phylogenet. Evol.">
        <title>Genome-scale phylogeny and comparative genomics of the fungal order Sordariales.</title>
        <authorList>
            <person name="Hensen N."/>
            <person name="Bonometti L."/>
            <person name="Westerberg I."/>
            <person name="Brannstrom I.O."/>
            <person name="Guillou S."/>
            <person name="Cros-Aarteil S."/>
            <person name="Calhoun S."/>
            <person name="Haridas S."/>
            <person name="Kuo A."/>
            <person name="Mondo S."/>
            <person name="Pangilinan J."/>
            <person name="Riley R."/>
            <person name="LaButti K."/>
            <person name="Andreopoulos B."/>
            <person name="Lipzen A."/>
            <person name="Chen C."/>
            <person name="Yan M."/>
            <person name="Daum C."/>
            <person name="Ng V."/>
            <person name="Clum A."/>
            <person name="Steindorff A."/>
            <person name="Ohm R.A."/>
            <person name="Martin F."/>
            <person name="Silar P."/>
            <person name="Natvig D.O."/>
            <person name="Lalanne C."/>
            <person name="Gautier V."/>
            <person name="Ament-Velasquez S.L."/>
            <person name="Kruys A."/>
            <person name="Hutchinson M.I."/>
            <person name="Powell A.J."/>
            <person name="Barry K."/>
            <person name="Miller A.N."/>
            <person name="Grigoriev I.V."/>
            <person name="Debuchy R."/>
            <person name="Gladieux P."/>
            <person name="Hiltunen Thoren M."/>
            <person name="Johannesson H."/>
        </authorList>
    </citation>
    <scope>NUCLEOTIDE SEQUENCE</scope>
    <source>
        <strain evidence="13">PSN293</strain>
    </source>
</reference>
<dbReference type="Gene3D" id="2.60.120.10">
    <property type="entry name" value="Jelly Rolls"/>
    <property type="match status" value="1"/>
</dbReference>
<feature type="binding site" evidence="9">
    <location>
        <position position="401"/>
    </location>
    <ligand>
        <name>homogentisate</name>
        <dbReference type="ChEBI" id="CHEBI:16169"/>
    </ligand>
</feature>
<dbReference type="InterPro" id="IPR005708">
    <property type="entry name" value="Homogentis_dOase"/>
</dbReference>
<keyword evidence="6" id="KW-0223">Dioxygenase</keyword>
<comment type="similarity">
    <text evidence="3">Belongs to the homogentisate dioxygenase family.</text>
</comment>
<accession>A0AAN6YC59</accession>
<dbReference type="GO" id="GO:0004411">
    <property type="term" value="F:homogentisate 1,2-dioxygenase activity"/>
    <property type="evidence" value="ECO:0007669"/>
    <property type="project" value="UniProtKB-EC"/>
</dbReference>
<feature type="binding site" evidence="9">
    <location>
        <position position="401"/>
    </location>
    <ligand>
        <name>Fe cation</name>
        <dbReference type="ChEBI" id="CHEBI:24875"/>
    </ligand>
</feature>
<dbReference type="GO" id="GO:0006570">
    <property type="term" value="P:tyrosine metabolic process"/>
    <property type="evidence" value="ECO:0007669"/>
    <property type="project" value="InterPro"/>
</dbReference>
<comment type="cofactor">
    <cofactor evidence="1 9">
        <name>Fe cation</name>
        <dbReference type="ChEBI" id="CHEBI:24875"/>
    </cofactor>
</comment>
<keyword evidence="7" id="KW-0560">Oxidoreductase</keyword>
<evidence type="ECO:0000313" key="14">
    <source>
        <dbReference type="Proteomes" id="UP001301769"/>
    </source>
</evidence>
<dbReference type="AlphaFoldDB" id="A0AAN6YC59"/>
<evidence type="ECO:0000256" key="5">
    <source>
        <dbReference type="ARBA" id="ARBA00022723"/>
    </source>
</evidence>
<evidence type="ECO:0000256" key="10">
    <source>
        <dbReference type="SAM" id="MobiDB-lite"/>
    </source>
</evidence>
<dbReference type="PANTHER" id="PTHR11056:SF0">
    <property type="entry name" value="HOMOGENTISATE 1,2-DIOXYGENASE"/>
    <property type="match status" value="1"/>
</dbReference>
<dbReference type="Proteomes" id="UP001301769">
    <property type="component" value="Unassembled WGS sequence"/>
</dbReference>
<dbReference type="InterPro" id="IPR014710">
    <property type="entry name" value="RmlC-like_jellyroll"/>
</dbReference>
<keyword evidence="5 9" id="KW-0479">Metal-binding</keyword>
<evidence type="ECO:0000256" key="4">
    <source>
        <dbReference type="ARBA" id="ARBA00013127"/>
    </source>
</evidence>
<dbReference type="GO" id="GO:0006559">
    <property type="term" value="P:L-phenylalanine catabolic process"/>
    <property type="evidence" value="ECO:0007669"/>
    <property type="project" value="InterPro"/>
</dbReference>
<dbReference type="Pfam" id="PF20510">
    <property type="entry name" value="HgmA_N"/>
    <property type="match status" value="1"/>
</dbReference>
<proteinExistence type="inferred from homology"/>
<dbReference type="InterPro" id="IPR046451">
    <property type="entry name" value="HgmA_C"/>
</dbReference>
<dbReference type="CDD" id="cd07000">
    <property type="entry name" value="cupin_HGO_N"/>
    <property type="match status" value="1"/>
</dbReference>
<evidence type="ECO:0000256" key="6">
    <source>
        <dbReference type="ARBA" id="ARBA00022964"/>
    </source>
</evidence>
<organism evidence="13 14">
    <name type="scientific">Rhypophila decipiens</name>
    <dbReference type="NCBI Taxonomy" id="261697"/>
    <lineage>
        <taxon>Eukaryota</taxon>
        <taxon>Fungi</taxon>
        <taxon>Dikarya</taxon>
        <taxon>Ascomycota</taxon>
        <taxon>Pezizomycotina</taxon>
        <taxon>Sordariomycetes</taxon>
        <taxon>Sordariomycetidae</taxon>
        <taxon>Sordariales</taxon>
        <taxon>Naviculisporaceae</taxon>
        <taxon>Rhypophila</taxon>
    </lineage>
</organism>
<dbReference type="GO" id="GO:0046872">
    <property type="term" value="F:metal ion binding"/>
    <property type="evidence" value="ECO:0007669"/>
    <property type="project" value="UniProtKB-KW"/>
</dbReference>
<evidence type="ECO:0000256" key="7">
    <source>
        <dbReference type="ARBA" id="ARBA00023002"/>
    </source>
</evidence>
<evidence type="ECO:0000256" key="3">
    <source>
        <dbReference type="ARBA" id="ARBA00007757"/>
    </source>
</evidence>
<dbReference type="PANTHER" id="PTHR11056">
    <property type="entry name" value="HOMOGENTISATE 1,2-DIOXYGENASE"/>
    <property type="match status" value="1"/>
</dbReference>
<name>A0AAN6YC59_9PEZI</name>
<keyword evidence="14" id="KW-1185">Reference proteome</keyword>
<feature type="domain" description="Homogentisate 1,2-dioxygenase N-terminal" evidence="12">
    <location>
        <begin position="29"/>
        <end position="310"/>
    </location>
</feature>
<dbReference type="GO" id="GO:0005737">
    <property type="term" value="C:cytoplasm"/>
    <property type="evidence" value="ECO:0007669"/>
    <property type="project" value="TreeGrafter"/>
</dbReference>
<feature type="domain" description="Homogentisate 1,2-dioxygenase C-terminal" evidence="11">
    <location>
        <begin position="319"/>
        <end position="461"/>
    </location>
</feature>
<keyword evidence="8 9" id="KW-0408">Iron</keyword>
<evidence type="ECO:0000259" key="11">
    <source>
        <dbReference type="Pfam" id="PF04209"/>
    </source>
</evidence>